<gene>
    <name evidence="3" type="ORF">UFOVP1016_5</name>
</gene>
<feature type="region of interest" description="Disordered" evidence="2">
    <location>
        <begin position="1"/>
        <end position="92"/>
    </location>
</feature>
<feature type="region of interest" description="Disordered" evidence="2">
    <location>
        <begin position="283"/>
        <end position="306"/>
    </location>
</feature>
<dbReference type="EMBL" id="LR796963">
    <property type="protein sequence ID" value="CAB4177873.1"/>
    <property type="molecule type" value="Genomic_DNA"/>
</dbReference>
<evidence type="ECO:0000313" key="3">
    <source>
        <dbReference type="EMBL" id="CAB4177873.1"/>
    </source>
</evidence>
<feature type="coiled-coil region" evidence="1">
    <location>
        <begin position="120"/>
        <end position="158"/>
    </location>
</feature>
<feature type="compositionally biased region" description="Acidic residues" evidence="2">
    <location>
        <begin position="56"/>
        <end position="82"/>
    </location>
</feature>
<evidence type="ECO:0008006" key="4">
    <source>
        <dbReference type="Google" id="ProtNLM"/>
    </source>
</evidence>
<feature type="compositionally biased region" description="Polar residues" evidence="2">
    <location>
        <begin position="1"/>
        <end position="11"/>
    </location>
</feature>
<reference evidence="3" key="1">
    <citation type="submission" date="2020-05" db="EMBL/GenBank/DDBJ databases">
        <authorList>
            <person name="Chiriac C."/>
            <person name="Salcher M."/>
            <person name="Ghai R."/>
            <person name="Kavagutti S V."/>
        </authorList>
    </citation>
    <scope>NUCLEOTIDE SEQUENCE</scope>
</reference>
<protein>
    <recommendedName>
        <fullName evidence="4">Scaffolding protein</fullName>
    </recommendedName>
</protein>
<name>A0A6J5Q0N7_9CAUD</name>
<evidence type="ECO:0000256" key="2">
    <source>
        <dbReference type="SAM" id="MobiDB-lite"/>
    </source>
</evidence>
<keyword evidence="1" id="KW-0175">Coiled coil</keyword>
<organism evidence="3">
    <name type="scientific">uncultured Caudovirales phage</name>
    <dbReference type="NCBI Taxonomy" id="2100421"/>
    <lineage>
        <taxon>Viruses</taxon>
        <taxon>Duplodnaviria</taxon>
        <taxon>Heunggongvirae</taxon>
        <taxon>Uroviricota</taxon>
        <taxon>Caudoviricetes</taxon>
        <taxon>Peduoviridae</taxon>
        <taxon>Maltschvirus</taxon>
        <taxon>Maltschvirus maltsch</taxon>
    </lineage>
</organism>
<sequence length="331" mass="37103">MSTQAPQTSASAGPMNLAEAANALEGILPVDGEQSPEETQLPESEEDDGAALSEELSADADAADEETQEEQSEEDEESEEQEQPTVFTVKVDGKEVEVTLDELQKGYSRTQDYTRKTQQIAEIRKQVEAETEAVRAERAQYAQMLGALQAQLQGAETQVDWDRLYHEDPIEWVRQKEVMREKQEKLQAIQFEQQRVAQLTQQEQQQHFDSHLQAQHAKLLEIIPEWKDPVKAKAEKQLLVEFGQKTGFTPEELKAIVDHRAVVALRKAALYDQMMTKRKAITPVTNNGPRPAKPGAAGRVSQTTEATRAKQRLAKTGRVDDAASAIYQLLR</sequence>
<evidence type="ECO:0000256" key="1">
    <source>
        <dbReference type="SAM" id="Coils"/>
    </source>
</evidence>
<proteinExistence type="predicted"/>
<accession>A0A6J5Q0N7</accession>